<sequence>MVAYTNHQIEIFKYLLDYGANYNIKNKNGVEPNYYEQGYKQIPLVTLIKLNNDNNNNNNNNNENNNNINNINNINNYYYSIEDKIKIMDQLIEKGSDVNFIDNSRNTPLIYAILENSLTEAEFLIKKGANVNYISSYGDSPLVHAIHKRNLSMVKLLIEYGADINFYIENKHYSLLMYAIDLEAIDIVKYLIDKNVEINFSNLNDFYEFLEILNHNNHSNNNSNSNNTTTTATTTTTTTTTTTNNNNKKEIFEYIVQHRGDLFTCNIIGEIISLNRFDLIKILIENQININIRDDQGNIPLSYGIKFNERLIVNYLIEHGANIYNVNHSGQTIYELCCECYDLNNDHSISIYNKIKRLIQKDDHNSKKN</sequence>
<dbReference type="PROSITE" id="PS50297">
    <property type="entry name" value="ANK_REP_REGION"/>
    <property type="match status" value="1"/>
</dbReference>
<gene>
    <name evidence="5" type="ORF">BCR32DRAFT_220765</name>
</gene>
<dbReference type="SMART" id="SM00248">
    <property type="entry name" value="ANK"/>
    <property type="match status" value="7"/>
</dbReference>
<dbReference type="EMBL" id="MCFG01000138">
    <property type="protein sequence ID" value="ORX80684.1"/>
    <property type="molecule type" value="Genomic_DNA"/>
</dbReference>
<reference evidence="5 6" key="1">
    <citation type="submission" date="2016-08" db="EMBL/GenBank/DDBJ databases">
        <title>A Parts List for Fungal Cellulosomes Revealed by Comparative Genomics.</title>
        <authorList>
            <consortium name="DOE Joint Genome Institute"/>
            <person name="Haitjema C.H."/>
            <person name="Gilmore S.P."/>
            <person name="Henske J.K."/>
            <person name="Solomon K.V."/>
            <person name="De Groot R."/>
            <person name="Kuo A."/>
            <person name="Mondo S.J."/>
            <person name="Salamov A.A."/>
            <person name="Labutti K."/>
            <person name="Zhao Z."/>
            <person name="Chiniquy J."/>
            <person name="Barry K."/>
            <person name="Brewer H.M."/>
            <person name="Purvine S.O."/>
            <person name="Wright A.T."/>
            <person name="Boxma B."/>
            <person name="Van Alen T."/>
            <person name="Hackstein J.H."/>
            <person name="Baker S.E."/>
            <person name="Grigoriev I.V."/>
            <person name="O'Malley M.A."/>
        </authorList>
    </citation>
    <scope>NUCLEOTIDE SEQUENCE [LARGE SCALE GENOMIC DNA]</scope>
    <source>
        <strain evidence="5 6">S4</strain>
    </source>
</reference>
<dbReference type="Pfam" id="PF12796">
    <property type="entry name" value="Ank_2"/>
    <property type="match status" value="2"/>
</dbReference>
<dbReference type="PROSITE" id="PS50088">
    <property type="entry name" value="ANK_REPEAT"/>
    <property type="match status" value="4"/>
</dbReference>
<reference evidence="5 6" key="2">
    <citation type="submission" date="2016-08" db="EMBL/GenBank/DDBJ databases">
        <title>Pervasive Adenine N6-methylation of Active Genes in Fungi.</title>
        <authorList>
            <consortium name="DOE Joint Genome Institute"/>
            <person name="Mondo S.J."/>
            <person name="Dannebaum R.O."/>
            <person name="Kuo R.C."/>
            <person name="Labutti K."/>
            <person name="Haridas S."/>
            <person name="Kuo A."/>
            <person name="Salamov A."/>
            <person name="Ahrendt S.R."/>
            <person name="Lipzen A."/>
            <person name="Sullivan W."/>
            <person name="Andreopoulos W.B."/>
            <person name="Clum A."/>
            <person name="Lindquist E."/>
            <person name="Daum C."/>
            <person name="Ramamoorthy G.K."/>
            <person name="Gryganskyi A."/>
            <person name="Culley D."/>
            <person name="Magnuson J.K."/>
            <person name="James T.Y."/>
            <person name="O'Malley M.A."/>
            <person name="Stajich J.E."/>
            <person name="Spatafora J.W."/>
            <person name="Visel A."/>
            <person name="Grigoriev I.V."/>
        </authorList>
    </citation>
    <scope>NUCLEOTIDE SEQUENCE [LARGE SCALE GENOMIC DNA]</scope>
    <source>
        <strain evidence="5 6">S4</strain>
    </source>
</reference>
<protein>
    <submittedName>
        <fullName evidence="5">Ankyrin</fullName>
    </submittedName>
</protein>
<evidence type="ECO:0000256" key="3">
    <source>
        <dbReference type="PROSITE-ProRule" id="PRU00023"/>
    </source>
</evidence>
<evidence type="ECO:0000313" key="6">
    <source>
        <dbReference type="Proteomes" id="UP000193944"/>
    </source>
</evidence>
<feature type="repeat" description="ANK" evidence="3">
    <location>
        <begin position="1"/>
        <end position="27"/>
    </location>
</feature>
<evidence type="ECO:0000256" key="4">
    <source>
        <dbReference type="SAM" id="MobiDB-lite"/>
    </source>
</evidence>
<dbReference type="OrthoDB" id="341259at2759"/>
<accession>A0A1Y1X5V9</accession>
<feature type="region of interest" description="Disordered" evidence="4">
    <location>
        <begin position="218"/>
        <end position="243"/>
    </location>
</feature>
<dbReference type="PANTHER" id="PTHR24171">
    <property type="entry name" value="ANKYRIN REPEAT DOMAIN-CONTAINING PROTEIN 39-RELATED"/>
    <property type="match status" value="1"/>
</dbReference>
<dbReference type="InterPro" id="IPR002110">
    <property type="entry name" value="Ankyrin_rpt"/>
</dbReference>
<feature type="repeat" description="ANK" evidence="3">
    <location>
        <begin position="296"/>
        <end position="328"/>
    </location>
</feature>
<dbReference type="Pfam" id="PF13606">
    <property type="entry name" value="Ank_3"/>
    <property type="match status" value="1"/>
</dbReference>
<dbReference type="InterPro" id="IPR036770">
    <property type="entry name" value="Ankyrin_rpt-contain_sf"/>
</dbReference>
<keyword evidence="6" id="KW-1185">Reference proteome</keyword>
<evidence type="ECO:0000256" key="2">
    <source>
        <dbReference type="ARBA" id="ARBA00023043"/>
    </source>
</evidence>
<organism evidence="5 6">
    <name type="scientific">Anaeromyces robustus</name>
    <dbReference type="NCBI Taxonomy" id="1754192"/>
    <lineage>
        <taxon>Eukaryota</taxon>
        <taxon>Fungi</taxon>
        <taxon>Fungi incertae sedis</taxon>
        <taxon>Chytridiomycota</taxon>
        <taxon>Chytridiomycota incertae sedis</taxon>
        <taxon>Neocallimastigomycetes</taxon>
        <taxon>Neocallimastigales</taxon>
        <taxon>Neocallimastigaceae</taxon>
        <taxon>Anaeromyces</taxon>
    </lineage>
</organism>
<proteinExistence type="predicted"/>
<dbReference type="Proteomes" id="UP000193944">
    <property type="component" value="Unassembled WGS sequence"/>
</dbReference>
<dbReference type="Gene3D" id="1.25.40.20">
    <property type="entry name" value="Ankyrin repeat-containing domain"/>
    <property type="match status" value="3"/>
</dbReference>
<dbReference type="AlphaFoldDB" id="A0A1Y1X5V9"/>
<keyword evidence="2 3" id="KW-0040">ANK repeat</keyword>
<feature type="repeat" description="ANK" evidence="3">
    <location>
        <begin position="137"/>
        <end position="169"/>
    </location>
</feature>
<comment type="caution">
    <text evidence="5">The sequence shown here is derived from an EMBL/GenBank/DDBJ whole genome shotgun (WGS) entry which is preliminary data.</text>
</comment>
<evidence type="ECO:0000256" key="1">
    <source>
        <dbReference type="ARBA" id="ARBA00022737"/>
    </source>
</evidence>
<feature type="repeat" description="ANK" evidence="3">
    <location>
        <begin position="104"/>
        <end position="136"/>
    </location>
</feature>
<name>A0A1Y1X5V9_9FUNG</name>
<evidence type="ECO:0000313" key="5">
    <source>
        <dbReference type="EMBL" id="ORX80684.1"/>
    </source>
</evidence>
<dbReference type="SUPFAM" id="SSF48403">
    <property type="entry name" value="Ankyrin repeat"/>
    <property type="match status" value="1"/>
</dbReference>
<keyword evidence="1" id="KW-0677">Repeat</keyword>